<keyword evidence="4" id="KW-1003">Cell membrane</keyword>
<dbReference type="Proteomes" id="UP000198797">
    <property type="component" value="Unassembled WGS sequence"/>
</dbReference>
<proteinExistence type="inferred from homology"/>
<gene>
    <name evidence="10" type="ORF">GA0070216_105112</name>
</gene>
<keyword evidence="6 9" id="KW-1133">Transmembrane helix</keyword>
<dbReference type="STRING" id="121616.GA0070216_105112"/>
<dbReference type="InterPro" id="IPR000522">
    <property type="entry name" value="ABC_transptr_permease_BtuC"/>
</dbReference>
<accession>A0A1C4XRL8</accession>
<dbReference type="InterPro" id="IPR037294">
    <property type="entry name" value="ABC_BtuC-like"/>
</dbReference>
<feature type="transmembrane region" description="Helical" evidence="9">
    <location>
        <begin position="140"/>
        <end position="157"/>
    </location>
</feature>
<keyword evidence="3" id="KW-0813">Transport</keyword>
<evidence type="ECO:0000256" key="7">
    <source>
        <dbReference type="ARBA" id="ARBA00023136"/>
    </source>
</evidence>
<dbReference type="Pfam" id="PF01032">
    <property type="entry name" value="FecCD"/>
    <property type="match status" value="1"/>
</dbReference>
<feature type="transmembrane region" description="Helical" evidence="9">
    <location>
        <begin position="201"/>
        <end position="222"/>
    </location>
</feature>
<sequence length="418" mass="41885">MTVRSTDPGPAGTPDAPRPPGVPAPGPAAAAISPAGSEPAGSEPAGSASAPGRRTAAGWVRTPKVAAGTPRPAGLRKRWLAAGVLAVLVALVAGVSLGPVGLPPGSVAAELLNLLPGVRLDSGLTEREIAIVTELRLPRVVLGLLVGGLLALAGGCYQGVFRNPLADPYLLGVAAGAGLAVTAVITLGGVGAGGALTGMPVTIPLAAFVGSLGAVALTYLLGAAGGRDRSPATLILAGVAVSAFLAAGQTYLLQRHSDSIQQVYSWLLGRLGTAGWGDVRLILPYFVLTAVVVLLHRRELDVLSVGDDEAASLGLHPQRSRYLLIAAASLGTAAAVSASGLIGFVGIIVPHTVRLLAGSSYRVILPLSMLFGGAFLALTDVVARTAAAPAEIPIGVVTALLGGPFFVLVLRTARRVFP</sequence>
<feature type="transmembrane region" description="Helical" evidence="9">
    <location>
        <begin position="79"/>
        <end position="102"/>
    </location>
</feature>
<dbReference type="GO" id="GO:0022857">
    <property type="term" value="F:transmembrane transporter activity"/>
    <property type="evidence" value="ECO:0007669"/>
    <property type="project" value="InterPro"/>
</dbReference>
<dbReference type="EMBL" id="FMCU01000005">
    <property type="protein sequence ID" value="SCF11012.1"/>
    <property type="molecule type" value="Genomic_DNA"/>
</dbReference>
<keyword evidence="7 9" id="KW-0472">Membrane</keyword>
<reference evidence="11" key="1">
    <citation type="submission" date="2016-06" db="EMBL/GenBank/DDBJ databases">
        <authorList>
            <person name="Varghese N."/>
            <person name="Submissions Spin"/>
        </authorList>
    </citation>
    <scope>NUCLEOTIDE SEQUENCE [LARGE SCALE GENOMIC DNA]</scope>
    <source>
        <strain evidence="11">DSM 44100</strain>
    </source>
</reference>
<keyword evidence="11" id="KW-1185">Reference proteome</keyword>
<dbReference type="Gene3D" id="1.10.3470.10">
    <property type="entry name" value="ABC transporter involved in vitamin B12 uptake, BtuC"/>
    <property type="match status" value="1"/>
</dbReference>
<evidence type="ECO:0000256" key="6">
    <source>
        <dbReference type="ARBA" id="ARBA00022989"/>
    </source>
</evidence>
<protein>
    <submittedName>
        <fullName evidence="10">Iron complex transport system permease protein</fullName>
    </submittedName>
</protein>
<dbReference type="PANTHER" id="PTHR30472:SF25">
    <property type="entry name" value="ABC TRANSPORTER PERMEASE PROTEIN MJ0876-RELATED"/>
    <property type="match status" value="1"/>
</dbReference>
<name>A0A1C4XRL8_9ACTN</name>
<dbReference type="GO" id="GO:0033214">
    <property type="term" value="P:siderophore-iron import into cell"/>
    <property type="evidence" value="ECO:0007669"/>
    <property type="project" value="TreeGrafter"/>
</dbReference>
<dbReference type="GO" id="GO:0005886">
    <property type="term" value="C:plasma membrane"/>
    <property type="evidence" value="ECO:0007669"/>
    <property type="project" value="UniProtKB-SubCell"/>
</dbReference>
<dbReference type="SUPFAM" id="SSF81345">
    <property type="entry name" value="ABC transporter involved in vitamin B12 uptake, BtuC"/>
    <property type="match status" value="1"/>
</dbReference>
<feature type="compositionally biased region" description="Pro residues" evidence="8">
    <location>
        <begin position="16"/>
        <end position="26"/>
    </location>
</feature>
<feature type="compositionally biased region" description="Low complexity" evidence="8">
    <location>
        <begin position="27"/>
        <end position="52"/>
    </location>
</feature>
<dbReference type="AlphaFoldDB" id="A0A1C4XRL8"/>
<feature type="region of interest" description="Disordered" evidence="8">
    <location>
        <begin position="1"/>
        <end position="71"/>
    </location>
</feature>
<dbReference type="PANTHER" id="PTHR30472">
    <property type="entry name" value="FERRIC ENTEROBACTIN TRANSPORT SYSTEM PERMEASE PROTEIN"/>
    <property type="match status" value="1"/>
</dbReference>
<feature type="transmembrane region" description="Helical" evidence="9">
    <location>
        <begin position="394"/>
        <end position="413"/>
    </location>
</feature>
<feature type="transmembrane region" description="Helical" evidence="9">
    <location>
        <begin position="361"/>
        <end position="382"/>
    </location>
</feature>
<dbReference type="CDD" id="cd06550">
    <property type="entry name" value="TM_ABC_iron-siderophores_like"/>
    <property type="match status" value="1"/>
</dbReference>
<evidence type="ECO:0000313" key="11">
    <source>
        <dbReference type="Proteomes" id="UP000198797"/>
    </source>
</evidence>
<evidence type="ECO:0000313" key="10">
    <source>
        <dbReference type="EMBL" id="SCF11012.1"/>
    </source>
</evidence>
<evidence type="ECO:0000256" key="3">
    <source>
        <dbReference type="ARBA" id="ARBA00022448"/>
    </source>
</evidence>
<evidence type="ECO:0000256" key="9">
    <source>
        <dbReference type="SAM" id="Phobius"/>
    </source>
</evidence>
<dbReference type="FunFam" id="1.10.3470.10:FF:000001">
    <property type="entry name" value="Vitamin B12 ABC transporter permease BtuC"/>
    <property type="match status" value="1"/>
</dbReference>
<evidence type="ECO:0000256" key="1">
    <source>
        <dbReference type="ARBA" id="ARBA00004651"/>
    </source>
</evidence>
<comment type="subcellular location">
    <subcellularLocation>
        <location evidence="1">Cell membrane</location>
        <topology evidence="1">Multi-pass membrane protein</topology>
    </subcellularLocation>
</comment>
<feature type="transmembrane region" description="Helical" evidence="9">
    <location>
        <begin position="322"/>
        <end position="349"/>
    </location>
</feature>
<evidence type="ECO:0000256" key="4">
    <source>
        <dbReference type="ARBA" id="ARBA00022475"/>
    </source>
</evidence>
<comment type="similarity">
    <text evidence="2">Belongs to the binding-protein-dependent transport system permease family. FecCD subfamily.</text>
</comment>
<evidence type="ECO:0000256" key="2">
    <source>
        <dbReference type="ARBA" id="ARBA00007935"/>
    </source>
</evidence>
<organism evidence="10 11">
    <name type="scientific">Micromonospora matsumotoense</name>
    <dbReference type="NCBI Taxonomy" id="121616"/>
    <lineage>
        <taxon>Bacteria</taxon>
        <taxon>Bacillati</taxon>
        <taxon>Actinomycetota</taxon>
        <taxon>Actinomycetes</taxon>
        <taxon>Micromonosporales</taxon>
        <taxon>Micromonosporaceae</taxon>
        <taxon>Micromonospora</taxon>
    </lineage>
</organism>
<feature type="transmembrane region" description="Helical" evidence="9">
    <location>
        <begin position="169"/>
        <end position="195"/>
    </location>
</feature>
<evidence type="ECO:0000256" key="8">
    <source>
        <dbReference type="SAM" id="MobiDB-lite"/>
    </source>
</evidence>
<keyword evidence="5 9" id="KW-0812">Transmembrane</keyword>
<feature type="transmembrane region" description="Helical" evidence="9">
    <location>
        <begin position="234"/>
        <end position="253"/>
    </location>
</feature>
<evidence type="ECO:0000256" key="5">
    <source>
        <dbReference type="ARBA" id="ARBA00022692"/>
    </source>
</evidence>